<evidence type="ECO:0000313" key="4">
    <source>
        <dbReference type="Proteomes" id="UP001597249"/>
    </source>
</evidence>
<dbReference type="InterPro" id="IPR001345">
    <property type="entry name" value="PG/BPGM_mutase_AS"/>
</dbReference>
<keyword evidence="2" id="KW-0812">Transmembrane</keyword>
<dbReference type="RefSeq" id="WP_164510619.1">
    <property type="nucleotide sequence ID" value="NZ_JBHTMO010000006.1"/>
</dbReference>
<dbReference type="CDD" id="cd07067">
    <property type="entry name" value="HP_PGM_like"/>
    <property type="match status" value="1"/>
</dbReference>
<organism evidence="3 4">
    <name type="scientific">Lacticaseibacillus jixianensis</name>
    <dbReference type="NCBI Taxonomy" id="2486012"/>
    <lineage>
        <taxon>Bacteria</taxon>
        <taxon>Bacillati</taxon>
        <taxon>Bacillota</taxon>
        <taxon>Bacilli</taxon>
        <taxon>Lactobacillales</taxon>
        <taxon>Lactobacillaceae</taxon>
        <taxon>Lacticaseibacillus</taxon>
    </lineage>
</organism>
<gene>
    <name evidence="3" type="ORF">ACFQ3L_03435</name>
</gene>
<sequence>MTDFYLVRHGETEINRKGAFNGGLVDSPLTAKGLAGAKAVGAALAGVSFTQVLTSPLPRAQTTARLIMAANRDAARTPLTPANGLWEMRLGQWDGRTVAEVADPPALDVYFHRPAEFDADWATHFGIEPYAAVARRAMPVFESAAAAHPAGKILVIGHGLLFQILLTVLVGHPLALLRTTPMLKNTTVSKLTTLDGRHFTLAFRDRRPEAFD</sequence>
<keyword evidence="2" id="KW-0472">Membrane</keyword>
<dbReference type="SMART" id="SM00855">
    <property type="entry name" value="PGAM"/>
    <property type="match status" value="1"/>
</dbReference>
<dbReference type="EMBL" id="JBHTMO010000006">
    <property type="protein sequence ID" value="MFD1392642.1"/>
    <property type="molecule type" value="Genomic_DNA"/>
</dbReference>
<evidence type="ECO:0000256" key="1">
    <source>
        <dbReference type="ARBA" id="ARBA00022801"/>
    </source>
</evidence>
<dbReference type="Pfam" id="PF00300">
    <property type="entry name" value="His_Phos_1"/>
    <property type="match status" value="1"/>
</dbReference>
<protein>
    <submittedName>
        <fullName evidence="3">Histidine phosphatase family protein</fullName>
        <ecNumber evidence="3">3.1.3.-</ecNumber>
    </submittedName>
</protein>
<name>A0ABW4B6I6_9LACO</name>
<dbReference type="SUPFAM" id="SSF53254">
    <property type="entry name" value="Phosphoglycerate mutase-like"/>
    <property type="match status" value="1"/>
</dbReference>
<dbReference type="EC" id="3.1.3.-" evidence="3"/>
<proteinExistence type="predicted"/>
<dbReference type="Proteomes" id="UP001597249">
    <property type="component" value="Unassembled WGS sequence"/>
</dbReference>
<dbReference type="PANTHER" id="PTHR46517">
    <property type="entry name" value="FRUCTOSE-2,6-BISPHOSPHATASE TIGAR"/>
    <property type="match status" value="1"/>
</dbReference>
<dbReference type="PANTHER" id="PTHR46517:SF1">
    <property type="entry name" value="FRUCTOSE-2,6-BISPHOSPHATASE TIGAR"/>
    <property type="match status" value="1"/>
</dbReference>
<dbReference type="InterPro" id="IPR029033">
    <property type="entry name" value="His_PPase_superfam"/>
</dbReference>
<feature type="transmembrane region" description="Helical" evidence="2">
    <location>
        <begin position="153"/>
        <end position="177"/>
    </location>
</feature>
<keyword evidence="4" id="KW-1185">Reference proteome</keyword>
<keyword evidence="2" id="KW-1133">Transmembrane helix</keyword>
<dbReference type="InterPro" id="IPR051695">
    <property type="entry name" value="Phosphoglycerate_Mutase"/>
</dbReference>
<evidence type="ECO:0000313" key="3">
    <source>
        <dbReference type="EMBL" id="MFD1392642.1"/>
    </source>
</evidence>
<comment type="caution">
    <text evidence="3">The sequence shown here is derived from an EMBL/GenBank/DDBJ whole genome shotgun (WGS) entry which is preliminary data.</text>
</comment>
<accession>A0ABW4B6I6</accession>
<keyword evidence="1 3" id="KW-0378">Hydrolase</keyword>
<dbReference type="PROSITE" id="PS00175">
    <property type="entry name" value="PG_MUTASE"/>
    <property type="match status" value="1"/>
</dbReference>
<reference evidence="4" key="1">
    <citation type="journal article" date="2019" name="Int. J. Syst. Evol. Microbiol.">
        <title>The Global Catalogue of Microorganisms (GCM) 10K type strain sequencing project: providing services to taxonomists for standard genome sequencing and annotation.</title>
        <authorList>
            <consortium name="The Broad Institute Genomics Platform"/>
            <consortium name="The Broad Institute Genome Sequencing Center for Infectious Disease"/>
            <person name="Wu L."/>
            <person name="Ma J."/>
        </authorList>
    </citation>
    <scope>NUCLEOTIDE SEQUENCE [LARGE SCALE GENOMIC DNA]</scope>
    <source>
        <strain evidence="4">CCM 8911</strain>
    </source>
</reference>
<dbReference type="Gene3D" id="3.40.50.1240">
    <property type="entry name" value="Phosphoglycerate mutase-like"/>
    <property type="match status" value="1"/>
</dbReference>
<dbReference type="GO" id="GO:0016787">
    <property type="term" value="F:hydrolase activity"/>
    <property type="evidence" value="ECO:0007669"/>
    <property type="project" value="UniProtKB-KW"/>
</dbReference>
<dbReference type="InterPro" id="IPR013078">
    <property type="entry name" value="His_Pase_superF_clade-1"/>
</dbReference>
<evidence type="ECO:0000256" key="2">
    <source>
        <dbReference type="SAM" id="Phobius"/>
    </source>
</evidence>